<dbReference type="GO" id="GO:0006355">
    <property type="term" value="P:regulation of DNA-templated transcription"/>
    <property type="evidence" value="ECO:0007669"/>
    <property type="project" value="InterPro"/>
</dbReference>
<name>H2ZJ51_CIOSA</name>
<dbReference type="eggNOG" id="KOG3001">
    <property type="taxonomic scope" value="Eukaryota"/>
</dbReference>
<dbReference type="PANTHER" id="PTHR10880">
    <property type="entry name" value="MORTALITY FACTOR 4-LIKE PROTEIN"/>
    <property type="match status" value="1"/>
</dbReference>
<dbReference type="STRING" id="51511.ENSCSAVP00000017617"/>
<evidence type="ECO:0000256" key="1">
    <source>
        <dbReference type="ARBA" id="ARBA00004123"/>
    </source>
</evidence>
<protein>
    <recommendedName>
        <fullName evidence="7">Chromo domain-containing protein</fullName>
    </recommendedName>
</protein>
<evidence type="ECO:0000313" key="8">
    <source>
        <dbReference type="Ensembl" id="ENSCSAVP00000017617.1"/>
    </source>
</evidence>
<feature type="domain" description="Chromo" evidence="7">
    <location>
        <begin position="7"/>
        <end position="78"/>
    </location>
</feature>
<evidence type="ECO:0000256" key="3">
    <source>
        <dbReference type="ARBA" id="ARBA00023015"/>
    </source>
</evidence>
<dbReference type="InterPro" id="IPR008676">
    <property type="entry name" value="MRG"/>
</dbReference>
<dbReference type="InterPro" id="IPR026541">
    <property type="entry name" value="MRG_dom"/>
</dbReference>
<dbReference type="Gene3D" id="1.10.274.30">
    <property type="entry name" value="MRG domain"/>
    <property type="match status" value="1"/>
</dbReference>
<dbReference type="GeneTree" id="ENSGT00950000182965"/>
<reference evidence="9" key="1">
    <citation type="submission" date="2003-08" db="EMBL/GenBank/DDBJ databases">
        <authorList>
            <person name="Birren B."/>
            <person name="Nusbaum C."/>
            <person name="Abebe A."/>
            <person name="Abouelleil A."/>
            <person name="Adekoya E."/>
            <person name="Ait-zahra M."/>
            <person name="Allen N."/>
            <person name="Allen T."/>
            <person name="An P."/>
            <person name="Anderson M."/>
            <person name="Anderson S."/>
            <person name="Arachchi H."/>
            <person name="Armbruster J."/>
            <person name="Bachantsang P."/>
            <person name="Baldwin J."/>
            <person name="Barry A."/>
            <person name="Bayul T."/>
            <person name="Blitshsteyn B."/>
            <person name="Bloom T."/>
            <person name="Blye J."/>
            <person name="Boguslavskiy L."/>
            <person name="Borowsky M."/>
            <person name="Boukhgalter B."/>
            <person name="Brunache A."/>
            <person name="Butler J."/>
            <person name="Calixte N."/>
            <person name="Calvo S."/>
            <person name="Camarata J."/>
            <person name="Campo K."/>
            <person name="Chang J."/>
            <person name="Cheshatsang Y."/>
            <person name="Citroen M."/>
            <person name="Collymore A."/>
            <person name="Considine T."/>
            <person name="Cook A."/>
            <person name="Cooke P."/>
            <person name="Corum B."/>
            <person name="Cuomo C."/>
            <person name="David R."/>
            <person name="Dawoe T."/>
            <person name="Degray S."/>
            <person name="Dodge S."/>
            <person name="Dooley K."/>
            <person name="Dorje P."/>
            <person name="Dorjee K."/>
            <person name="Dorris L."/>
            <person name="Duffey N."/>
            <person name="Dupes A."/>
            <person name="Elkins T."/>
            <person name="Engels R."/>
            <person name="Erickson J."/>
            <person name="Farina A."/>
            <person name="Faro S."/>
            <person name="Ferreira P."/>
            <person name="Fischer H."/>
            <person name="Fitzgerald M."/>
            <person name="Foley K."/>
            <person name="Gage D."/>
            <person name="Galagan J."/>
            <person name="Gearin G."/>
            <person name="Gnerre S."/>
            <person name="Gnirke A."/>
            <person name="Goyette A."/>
            <person name="Graham J."/>
            <person name="Grandbois E."/>
            <person name="Gyaltsen K."/>
            <person name="Hafez N."/>
            <person name="Hagopian D."/>
            <person name="Hagos B."/>
            <person name="Hall J."/>
            <person name="Hatcher B."/>
            <person name="Heller A."/>
            <person name="Higgins H."/>
            <person name="Honan T."/>
            <person name="Horn A."/>
            <person name="Houde N."/>
            <person name="Hughes L."/>
            <person name="Hulme W."/>
            <person name="Husby E."/>
            <person name="Iliev I."/>
            <person name="Jaffe D."/>
            <person name="Jones C."/>
            <person name="Kamal M."/>
            <person name="Kamat A."/>
            <person name="Kamvysselis M."/>
            <person name="Karlsson E."/>
            <person name="Kells C."/>
            <person name="Kieu A."/>
            <person name="Kisner P."/>
            <person name="Kodira C."/>
            <person name="Kulbokas E."/>
            <person name="Labutti K."/>
            <person name="Lama D."/>
            <person name="Landers T."/>
            <person name="Leger J."/>
            <person name="Levine S."/>
            <person name="Lewis D."/>
            <person name="Lewis T."/>
            <person name="Lindblad-toh K."/>
            <person name="Liu X."/>
            <person name="Lokyitsang T."/>
            <person name="Lokyitsang Y."/>
            <person name="Lucien O."/>
            <person name="Lui A."/>
            <person name="Ma L.J."/>
            <person name="Mabbitt R."/>
            <person name="Macdonald J."/>
            <person name="Maclean C."/>
            <person name="Major J."/>
            <person name="Manning J."/>
            <person name="Marabella R."/>
            <person name="Maru K."/>
            <person name="Matthews C."/>
            <person name="Mauceli E."/>
            <person name="Mccarthy M."/>
            <person name="Mcdonough S."/>
            <person name="Mcghee T."/>
            <person name="Meldrim J."/>
            <person name="Meneus L."/>
            <person name="Mesirov J."/>
            <person name="Mihalev A."/>
            <person name="Mihova T."/>
            <person name="Mikkelsen T."/>
            <person name="Mlenga V."/>
            <person name="Moru K."/>
            <person name="Mozes J."/>
            <person name="Mulrain L."/>
            <person name="Munson G."/>
            <person name="Naylor J."/>
            <person name="Newes C."/>
            <person name="Nguyen C."/>
            <person name="Nguyen N."/>
            <person name="Nguyen T."/>
            <person name="Nicol R."/>
            <person name="Nielsen C."/>
            <person name="Nizzari M."/>
            <person name="Norbu C."/>
            <person name="Norbu N."/>
            <person name="O'donnell P."/>
            <person name="Okoawo O."/>
            <person name="O'leary S."/>
            <person name="Omotosho B."/>
            <person name="O'neill K."/>
            <person name="Osman S."/>
            <person name="Parker S."/>
            <person name="Perrin D."/>
            <person name="Phunkhang P."/>
            <person name="Piqani B."/>
            <person name="Purcell S."/>
            <person name="Rachupka T."/>
            <person name="Ramasamy U."/>
            <person name="Rameau R."/>
            <person name="Ray V."/>
            <person name="Raymond C."/>
            <person name="Retta R."/>
            <person name="Richardson S."/>
            <person name="Rise C."/>
            <person name="Rodriguez J."/>
            <person name="Rogers J."/>
            <person name="Rogov P."/>
            <person name="Rutman M."/>
            <person name="Schupbach R."/>
            <person name="Seaman C."/>
            <person name="Settipalli S."/>
            <person name="Sharpe T."/>
            <person name="Sheridan J."/>
            <person name="Sherpa N."/>
            <person name="Shi J."/>
            <person name="Smirnov S."/>
            <person name="Smith C."/>
            <person name="Sougnez C."/>
            <person name="Spencer B."/>
            <person name="Stalker J."/>
            <person name="Stange-thomann N."/>
            <person name="Stavropoulos S."/>
            <person name="Stetson K."/>
            <person name="Stone C."/>
            <person name="Stone S."/>
            <person name="Stubbs M."/>
            <person name="Talamas J."/>
            <person name="Tchuinga P."/>
            <person name="Tenzing P."/>
            <person name="Tesfaye S."/>
            <person name="Theodore J."/>
            <person name="Thoulutsang Y."/>
            <person name="Topham K."/>
            <person name="Towey S."/>
            <person name="Tsamla T."/>
            <person name="Tsomo N."/>
            <person name="Vallee D."/>
            <person name="Vassiliev H."/>
            <person name="Venkataraman V."/>
            <person name="Vinson J."/>
            <person name="Vo A."/>
            <person name="Wade C."/>
            <person name="Wang S."/>
            <person name="Wangchuk T."/>
            <person name="Wangdi T."/>
            <person name="Whittaker C."/>
            <person name="Wilkinson J."/>
            <person name="Wu Y."/>
            <person name="Wyman D."/>
            <person name="Yadav S."/>
            <person name="Yang S."/>
            <person name="Yang X."/>
            <person name="Yeager S."/>
            <person name="Yee E."/>
            <person name="Young G."/>
            <person name="Zainoun J."/>
            <person name="Zembeck L."/>
            <person name="Zimmer A."/>
            <person name="Zody M."/>
            <person name="Lander E."/>
        </authorList>
    </citation>
    <scope>NUCLEOTIDE SEQUENCE [LARGE SCALE GENOMIC DNA]</scope>
</reference>
<dbReference type="InterPro" id="IPR038217">
    <property type="entry name" value="MRG_C_sf"/>
</dbReference>
<proteinExistence type="predicted"/>
<dbReference type="HOGENOM" id="CLU_039566_1_1_1"/>
<comment type="subcellular location">
    <subcellularLocation>
        <location evidence="1">Nucleus</location>
    </subcellularLocation>
</comment>
<feature type="compositionally biased region" description="Basic and acidic residues" evidence="6">
    <location>
        <begin position="93"/>
        <end position="109"/>
    </location>
</feature>
<evidence type="ECO:0000256" key="4">
    <source>
        <dbReference type="ARBA" id="ARBA00023163"/>
    </source>
</evidence>
<dbReference type="SUPFAM" id="SSF54160">
    <property type="entry name" value="Chromo domain-like"/>
    <property type="match status" value="1"/>
</dbReference>
<dbReference type="OMA" id="GLQTYFD"/>
<dbReference type="FunFam" id="2.30.30.140:FF:000024">
    <property type="entry name" value="Mortality factor 4-like protein 1"/>
    <property type="match status" value="1"/>
</dbReference>
<keyword evidence="5" id="KW-0539">Nucleus</keyword>
<dbReference type="Ensembl" id="ENSCSAVT00000017809.1">
    <property type="protein sequence ID" value="ENSCSAVP00000017617.1"/>
    <property type="gene ID" value="ENSCSAVG00000010369.1"/>
</dbReference>
<dbReference type="Pfam" id="PF05712">
    <property type="entry name" value="MRG"/>
    <property type="match status" value="1"/>
</dbReference>
<sequence>MAPKTAKFSDGERVLCFHGPLMYEAKCMKAELRDSGKAYFYLIHYNGWNKHWDEWVPEARVLKFNDANLIRQKDLLKQHGKDKVKRGKLGKPGKLDKEKDMIEKNRKFENSPLSSMEPKKKKSRADPTVEPEEAYTAKVEINIQIPDQLKPILVDDWDLVTRQKQIYQLPAKMTVEAILNAFLENKHESDNAERNSSLKELTLGITEYFNAMLGSQLLYRFERPQYITILAEFPEKTVHQLYGVPHLLRFFVLIGSMLSYTNLSEKNVAILVGFMHELLSYIQENITSMFNVSDYVDTLTEGSKTAS</sequence>
<dbReference type="GO" id="GO:0006325">
    <property type="term" value="P:chromatin organization"/>
    <property type="evidence" value="ECO:0007669"/>
    <property type="project" value="UniProtKB-KW"/>
</dbReference>
<dbReference type="PANTHER" id="PTHR10880:SF48">
    <property type="entry name" value="MORTALITY FACTOR 4 LIKE 2"/>
    <property type="match status" value="1"/>
</dbReference>
<dbReference type="InterPro" id="IPR000953">
    <property type="entry name" value="Chromo/chromo_shadow_dom"/>
</dbReference>
<dbReference type="PROSITE" id="PS51640">
    <property type="entry name" value="MRG"/>
    <property type="match status" value="1"/>
</dbReference>
<accession>H2ZJ51</accession>
<dbReference type="InParanoid" id="H2ZJ51"/>
<dbReference type="GO" id="GO:0005634">
    <property type="term" value="C:nucleus"/>
    <property type="evidence" value="ECO:0007669"/>
    <property type="project" value="UniProtKB-SubCell"/>
</dbReference>
<evidence type="ECO:0000313" key="9">
    <source>
        <dbReference type="Proteomes" id="UP000007875"/>
    </source>
</evidence>
<organism evidence="8 9">
    <name type="scientific">Ciona savignyi</name>
    <name type="common">Pacific transparent sea squirt</name>
    <dbReference type="NCBI Taxonomy" id="51511"/>
    <lineage>
        <taxon>Eukaryota</taxon>
        <taxon>Metazoa</taxon>
        <taxon>Chordata</taxon>
        <taxon>Tunicata</taxon>
        <taxon>Ascidiacea</taxon>
        <taxon>Phlebobranchia</taxon>
        <taxon>Cionidae</taxon>
        <taxon>Ciona</taxon>
    </lineage>
</organism>
<dbReference type="GO" id="GO:0035267">
    <property type="term" value="C:NuA4 histone acetyltransferase complex"/>
    <property type="evidence" value="ECO:0007669"/>
    <property type="project" value="TreeGrafter"/>
</dbReference>
<feature type="compositionally biased region" description="Basic residues" evidence="6">
    <location>
        <begin position="82"/>
        <end position="91"/>
    </location>
</feature>
<evidence type="ECO:0000256" key="5">
    <source>
        <dbReference type="ARBA" id="ARBA00023242"/>
    </source>
</evidence>
<keyword evidence="3" id="KW-0805">Transcription regulation</keyword>
<dbReference type="InterPro" id="IPR016197">
    <property type="entry name" value="Chromo-like_dom_sf"/>
</dbReference>
<keyword evidence="2" id="KW-0156">Chromatin regulator</keyword>
<dbReference type="Proteomes" id="UP000007875">
    <property type="component" value="Unassembled WGS sequence"/>
</dbReference>
<dbReference type="SMART" id="SM00298">
    <property type="entry name" value="CHROMO"/>
    <property type="match status" value="1"/>
</dbReference>
<feature type="region of interest" description="Disordered" evidence="6">
    <location>
        <begin position="81"/>
        <end position="131"/>
    </location>
</feature>
<dbReference type="CDD" id="cd18983">
    <property type="entry name" value="CBD_MSL3_like"/>
    <property type="match status" value="1"/>
</dbReference>
<evidence type="ECO:0000256" key="2">
    <source>
        <dbReference type="ARBA" id="ARBA00022853"/>
    </source>
</evidence>
<reference evidence="8" key="3">
    <citation type="submission" date="2025-09" db="UniProtKB">
        <authorList>
            <consortium name="Ensembl"/>
        </authorList>
    </citation>
    <scope>IDENTIFICATION</scope>
</reference>
<keyword evidence="4" id="KW-0804">Transcription</keyword>
<reference evidence="8" key="2">
    <citation type="submission" date="2025-08" db="UniProtKB">
        <authorList>
            <consortium name="Ensembl"/>
        </authorList>
    </citation>
    <scope>IDENTIFICATION</scope>
</reference>
<evidence type="ECO:0000256" key="6">
    <source>
        <dbReference type="SAM" id="MobiDB-lite"/>
    </source>
</evidence>
<dbReference type="Gene3D" id="2.30.30.140">
    <property type="match status" value="1"/>
</dbReference>
<keyword evidence="9" id="KW-1185">Reference proteome</keyword>
<dbReference type="InterPro" id="IPR053820">
    <property type="entry name" value="MSL3_chromo-like"/>
</dbReference>
<evidence type="ECO:0000259" key="7">
    <source>
        <dbReference type="SMART" id="SM00298"/>
    </source>
</evidence>
<dbReference type="Pfam" id="PF22732">
    <property type="entry name" value="MSL3_chromo-like"/>
    <property type="match status" value="1"/>
</dbReference>
<dbReference type="PIRSF" id="PIRSF038133">
    <property type="entry name" value="HAT_Nua4_EAF3/MRG15"/>
    <property type="match status" value="1"/>
</dbReference>
<dbReference type="AlphaFoldDB" id="H2ZJ51"/>